<protein>
    <submittedName>
        <fullName evidence="3">DUF3886 domain-containing protein</fullName>
    </submittedName>
</protein>
<dbReference type="InterPro" id="IPR024980">
    <property type="entry name" value="DUF3886"/>
</dbReference>
<dbReference type="EMBL" id="JBHSNC010000038">
    <property type="protein sequence ID" value="MFC5530215.1"/>
    <property type="molecule type" value="Genomic_DNA"/>
</dbReference>
<evidence type="ECO:0000313" key="3">
    <source>
        <dbReference type="EMBL" id="MFC5530215.1"/>
    </source>
</evidence>
<sequence>MGNKRKNNQHQQRQTSENGADKPATLRDLLGADTIAKLKQQAEAMKQAEAAKQEAKRAEAEAARLAEQKRNENDFAYLLEHSKVKSTKYI</sequence>
<keyword evidence="1" id="KW-0175">Coiled coil</keyword>
<feature type="region of interest" description="Disordered" evidence="2">
    <location>
        <begin position="1"/>
        <end position="25"/>
    </location>
</feature>
<evidence type="ECO:0000256" key="2">
    <source>
        <dbReference type="SAM" id="MobiDB-lite"/>
    </source>
</evidence>
<dbReference type="Proteomes" id="UP001596108">
    <property type="component" value="Unassembled WGS sequence"/>
</dbReference>
<name>A0ABW0R1G3_9BACL</name>
<dbReference type="RefSeq" id="WP_378112155.1">
    <property type="nucleotide sequence ID" value="NZ_JBHSNC010000038.1"/>
</dbReference>
<evidence type="ECO:0000256" key="1">
    <source>
        <dbReference type="SAM" id="Coils"/>
    </source>
</evidence>
<dbReference type="Pfam" id="PF13025">
    <property type="entry name" value="DUF3886"/>
    <property type="match status" value="1"/>
</dbReference>
<comment type="caution">
    <text evidence="3">The sequence shown here is derived from an EMBL/GenBank/DDBJ whole genome shotgun (WGS) entry which is preliminary data.</text>
</comment>
<gene>
    <name evidence="3" type="ORF">ACFPQ4_12330</name>
</gene>
<evidence type="ECO:0000313" key="4">
    <source>
        <dbReference type="Proteomes" id="UP001596108"/>
    </source>
</evidence>
<feature type="coiled-coil region" evidence="1">
    <location>
        <begin position="35"/>
        <end position="75"/>
    </location>
</feature>
<organism evidence="3 4">
    <name type="scientific">Cohnella yongneupensis</name>
    <dbReference type="NCBI Taxonomy" id="425006"/>
    <lineage>
        <taxon>Bacteria</taxon>
        <taxon>Bacillati</taxon>
        <taxon>Bacillota</taxon>
        <taxon>Bacilli</taxon>
        <taxon>Bacillales</taxon>
        <taxon>Paenibacillaceae</taxon>
        <taxon>Cohnella</taxon>
    </lineage>
</organism>
<proteinExistence type="predicted"/>
<accession>A0ABW0R1G3</accession>
<keyword evidence="4" id="KW-1185">Reference proteome</keyword>
<reference evidence="4" key="1">
    <citation type="journal article" date="2019" name="Int. J. Syst. Evol. Microbiol.">
        <title>The Global Catalogue of Microorganisms (GCM) 10K type strain sequencing project: providing services to taxonomists for standard genome sequencing and annotation.</title>
        <authorList>
            <consortium name="The Broad Institute Genomics Platform"/>
            <consortium name="The Broad Institute Genome Sequencing Center for Infectious Disease"/>
            <person name="Wu L."/>
            <person name="Ma J."/>
        </authorList>
    </citation>
    <scope>NUCLEOTIDE SEQUENCE [LARGE SCALE GENOMIC DNA]</scope>
    <source>
        <strain evidence="4">CGMCC 1.18578</strain>
    </source>
</reference>